<comment type="caution">
    <text evidence="3">The sequence shown here is derived from an EMBL/GenBank/DDBJ whole genome shotgun (WGS) entry which is preliminary data.</text>
</comment>
<evidence type="ECO:0000313" key="4">
    <source>
        <dbReference type="Proteomes" id="UP000660611"/>
    </source>
</evidence>
<dbReference type="InterPro" id="IPR011042">
    <property type="entry name" value="6-blade_b-propeller_TolB-like"/>
</dbReference>
<evidence type="ECO:0000256" key="2">
    <source>
        <dbReference type="SAM" id="Phobius"/>
    </source>
</evidence>
<gene>
    <name evidence="3" type="ORF">Dsi01nite_046530</name>
</gene>
<organism evidence="3 4">
    <name type="scientific">Dactylosporangium siamense</name>
    <dbReference type="NCBI Taxonomy" id="685454"/>
    <lineage>
        <taxon>Bacteria</taxon>
        <taxon>Bacillati</taxon>
        <taxon>Actinomycetota</taxon>
        <taxon>Actinomycetes</taxon>
        <taxon>Micromonosporales</taxon>
        <taxon>Micromonosporaceae</taxon>
        <taxon>Dactylosporangium</taxon>
    </lineage>
</organism>
<feature type="region of interest" description="Disordered" evidence="1">
    <location>
        <begin position="68"/>
        <end position="91"/>
    </location>
</feature>
<reference evidence="3" key="1">
    <citation type="submission" date="2021-01" db="EMBL/GenBank/DDBJ databases">
        <title>Whole genome shotgun sequence of Dactylosporangium siamense NBRC 106093.</title>
        <authorList>
            <person name="Komaki H."/>
            <person name="Tamura T."/>
        </authorList>
    </citation>
    <scope>NUCLEOTIDE SEQUENCE</scope>
    <source>
        <strain evidence="3">NBRC 106093</strain>
    </source>
</reference>
<evidence type="ECO:0000256" key="1">
    <source>
        <dbReference type="SAM" id="MobiDB-lite"/>
    </source>
</evidence>
<name>A0A919PM16_9ACTN</name>
<keyword evidence="2" id="KW-0472">Membrane</keyword>
<evidence type="ECO:0000313" key="3">
    <source>
        <dbReference type="EMBL" id="GIG46612.1"/>
    </source>
</evidence>
<keyword evidence="2" id="KW-0812">Transmembrane</keyword>
<dbReference type="SUPFAM" id="SSF69322">
    <property type="entry name" value="Tricorn protease domain 2"/>
    <property type="match status" value="1"/>
</dbReference>
<keyword evidence="4" id="KW-1185">Reference proteome</keyword>
<evidence type="ECO:0008006" key="5">
    <source>
        <dbReference type="Google" id="ProtNLM"/>
    </source>
</evidence>
<sequence length="364" mass="38045">MNLHDQFDDLAGEMTGTDLADLRKRVDRTSRHLRNRRMIASSAAAVAVVAALTTGAAALRIQSGDTRPDVVPAATVTPPSAPSSTPPSAPLVTAPSTVDSIPGALSFLPRLQAGKTIELHRYVNGTPQTVTFGAATGKDMYATPSPDGTRLAINTSPNGDLIAPGDLVVVSPGGARKTIARDVNWSGGSTVVWTPDGTALIAAGIRYDAKTGASRPFHDKPGYLAYSPGGTTIAYVHPTEPNAVKVTKVDGGSPRTVSVAGQDECERTAGCPTSVQAVSDDGRYVALGNVNSDPSHVYSTVLVYDTVAKQRLSQLGKVEHVFFRADGAIVVTATQVKVLDQAWQVVHTFPAPAHDAATPVFYRA</sequence>
<dbReference type="RefSeq" id="WP_203848381.1">
    <property type="nucleotide sequence ID" value="NZ_BAAAVW010000015.1"/>
</dbReference>
<keyword evidence="2" id="KW-1133">Transmembrane helix</keyword>
<proteinExistence type="predicted"/>
<dbReference type="Gene3D" id="2.120.10.30">
    <property type="entry name" value="TolB, C-terminal domain"/>
    <property type="match status" value="1"/>
</dbReference>
<feature type="transmembrane region" description="Helical" evidence="2">
    <location>
        <begin position="38"/>
        <end position="59"/>
    </location>
</feature>
<feature type="compositionally biased region" description="Pro residues" evidence="1">
    <location>
        <begin position="79"/>
        <end position="89"/>
    </location>
</feature>
<protein>
    <recommendedName>
        <fullName evidence="5">WD40 repeat domain-containing protein</fullName>
    </recommendedName>
</protein>
<dbReference type="AlphaFoldDB" id="A0A919PM16"/>
<dbReference type="EMBL" id="BONQ01000073">
    <property type="protein sequence ID" value="GIG46612.1"/>
    <property type="molecule type" value="Genomic_DNA"/>
</dbReference>
<accession>A0A919PM16</accession>
<dbReference type="Proteomes" id="UP000660611">
    <property type="component" value="Unassembled WGS sequence"/>
</dbReference>